<sequence>MASWTLLAASIPFVTALWTNGSVTAPCESPLYCQGEILREIQLAGAFEDSKTYVDLPTIRPLDEVIAAFGELSKPLSNNTELNDFLSTYFGEAGSELREVDPESLQTNATFRENVNNTDIREFLEIVIDIWPELTREYAGDTDNCTECVSSFIPLNRTFVVAGGRFREPYYWDSYWILLGLLRTQGSFTEIALNTIENFADLVNRFGFVPNGARQYYLNRSQPPVLALMVEAYVEYTNDTSVLGQLLPTLEREYSFWTTNRSVDVEVDGTTYTLNRYAVENNQPRPESYTEDYHTATNTSYYAESGIIYPATELNESQIAQLYSDLASGAESGWDYTSRWISNPSDAIEDVYFPLRSLNTANIIPVDLNSILYANEIAIANFHTLTGNSSAASAWTTLANTRSEAMAAIMWDQDQWSYYDYNLTSSRRQTFITTSANASINETFNAPAGQQHFTHIAQFYPFWTGAAPPYLKNNPSAILHAFEPIINELSRFPGVPAATNLETEQQWDEPNVWPPLTYILIAGLLNTPPTFGEEDPSYIATQDLALEIAQRYLDSAFCTWRETGGSTSSLPTLENIEPDNDFDGAIFEKYDSTDVTAFGGGGEYTVQTGFGWTNGVLLWVGDLFGGNLTVPVCERELEEGGDGSDDGNGDGGARRSRTAKRNVKPARKADARWRREKH</sequence>
<comment type="similarity">
    <text evidence="1 4">Belongs to the glycosyl hydrolase 37 family.</text>
</comment>
<feature type="chain" id="PRO_5040160214" description="Trehalase" evidence="6">
    <location>
        <begin position="17"/>
        <end position="678"/>
    </location>
</feature>
<keyword evidence="2 4" id="KW-0378">Hydrolase</keyword>
<dbReference type="GO" id="GO:0004555">
    <property type="term" value="F:alpha,alpha-trehalase activity"/>
    <property type="evidence" value="ECO:0007669"/>
    <property type="project" value="UniProtKB-EC"/>
</dbReference>
<dbReference type="InterPro" id="IPR018232">
    <property type="entry name" value="Glyco_hydro_37_CS"/>
</dbReference>
<dbReference type="Pfam" id="PF01204">
    <property type="entry name" value="Trehalase"/>
    <property type="match status" value="2"/>
</dbReference>
<reference evidence="7" key="2">
    <citation type="journal article" date="2022" name="Microb. Genom.">
        <title>A chromosome-scale genome assembly of the tomato pathogen Cladosporium fulvum reveals a compartmentalized genome architecture and the presence of a dispensable chromosome.</title>
        <authorList>
            <person name="Zaccaron A.Z."/>
            <person name="Chen L.H."/>
            <person name="Samaras A."/>
            <person name="Stergiopoulos I."/>
        </authorList>
    </citation>
    <scope>NUCLEOTIDE SEQUENCE</scope>
    <source>
        <strain evidence="7">Race5_Kim</strain>
    </source>
</reference>
<evidence type="ECO:0000256" key="5">
    <source>
        <dbReference type="SAM" id="MobiDB-lite"/>
    </source>
</evidence>
<keyword evidence="8" id="KW-1185">Reference proteome</keyword>
<evidence type="ECO:0000256" key="4">
    <source>
        <dbReference type="RuleBase" id="RU361180"/>
    </source>
</evidence>
<evidence type="ECO:0000313" key="7">
    <source>
        <dbReference type="EMBL" id="UJO12022.1"/>
    </source>
</evidence>
<dbReference type="SUPFAM" id="SSF48208">
    <property type="entry name" value="Six-hairpin glycosidases"/>
    <property type="match status" value="1"/>
</dbReference>
<evidence type="ECO:0000256" key="3">
    <source>
        <dbReference type="ARBA" id="ARBA00023295"/>
    </source>
</evidence>
<feature type="compositionally biased region" description="Basic residues" evidence="5">
    <location>
        <begin position="654"/>
        <end position="666"/>
    </location>
</feature>
<dbReference type="RefSeq" id="XP_047756388.1">
    <property type="nucleotide sequence ID" value="XM_047899441.1"/>
</dbReference>
<dbReference type="EMBL" id="CP090163">
    <property type="protein sequence ID" value="UJO12022.1"/>
    <property type="molecule type" value="Genomic_DNA"/>
</dbReference>
<dbReference type="PANTHER" id="PTHR23403">
    <property type="entry name" value="TREHALASE"/>
    <property type="match status" value="1"/>
</dbReference>
<organism evidence="7 8">
    <name type="scientific">Passalora fulva</name>
    <name type="common">Tomato leaf mold</name>
    <name type="synonym">Cladosporium fulvum</name>
    <dbReference type="NCBI Taxonomy" id="5499"/>
    <lineage>
        <taxon>Eukaryota</taxon>
        <taxon>Fungi</taxon>
        <taxon>Dikarya</taxon>
        <taxon>Ascomycota</taxon>
        <taxon>Pezizomycotina</taxon>
        <taxon>Dothideomycetes</taxon>
        <taxon>Dothideomycetidae</taxon>
        <taxon>Mycosphaerellales</taxon>
        <taxon>Mycosphaerellaceae</taxon>
        <taxon>Fulvia</taxon>
    </lineage>
</organism>
<dbReference type="AlphaFoldDB" id="A0A9Q8L6Z4"/>
<dbReference type="Gene3D" id="1.50.10.10">
    <property type="match status" value="1"/>
</dbReference>
<dbReference type="EC" id="3.2.1.28" evidence="4"/>
<proteinExistence type="inferred from homology"/>
<comment type="catalytic activity">
    <reaction evidence="4">
        <text>alpha,alpha-trehalose + H2O = alpha-D-glucose + beta-D-glucose</text>
        <dbReference type="Rhea" id="RHEA:32675"/>
        <dbReference type="ChEBI" id="CHEBI:15377"/>
        <dbReference type="ChEBI" id="CHEBI:15903"/>
        <dbReference type="ChEBI" id="CHEBI:16551"/>
        <dbReference type="ChEBI" id="CHEBI:17925"/>
        <dbReference type="EC" id="3.2.1.28"/>
    </reaction>
</comment>
<reference evidence="7" key="1">
    <citation type="submission" date="2021-12" db="EMBL/GenBank/DDBJ databases">
        <authorList>
            <person name="Zaccaron A."/>
            <person name="Stergiopoulos I."/>
        </authorList>
    </citation>
    <scope>NUCLEOTIDE SEQUENCE</scope>
    <source>
        <strain evidence="7">Race5_Kim</strain>
    </source>
</reference>
<dbReference type="InterPro" id="IPR012341">
    <property type="entry name" value="6hp_glycosidase-like_sf"/>
</dbReference>
<dbReference type="Proteomes" id="UP000756132">
    <property type="component" value="Chromosome 1"/>
</dbReference>
<feature type="compositionally biased region" description="Acidic residues" evidence="5">
    <location>
        <begin position="637"/>
        <end position="648"/>
    </location>
</feature>
<dbReference type="GO" id="GO:0005993">
    <property type="term" value="P:trehalose catabolic process"/>
    <property type="evidence" value="ECO:0007669"/>
    <property type="project" value="TreeGrafter"/>
</dbReference>
<dbReference type="PANTHER" id="PTHR23403:SF1">
    <property type="entry name" value="TREHALASE"/>
    <property type="match status" value="1"/>
</dbReference>
<dbReference type="InterPro" id="IPR008928">
    <property type="entry name" value="6-hairpin_glycosidase_sf"/>
</dbReference>
<feature type="compositionally biased region" description="Basic and acidic residues" evidence="5">
    <location>
        <begin position="667"/>
        <end position="678"/>
    </location>
</feature>
<feature type="signal peptide" evidence="6">
    <location>
        <begin position="1"/>
        <end position="16"/>
    </location>
</feature>
<evidence type="ECO:0000256" key="6">
    <source>
        <dbReference type="SAM" id="SignalP"/>
    </source>
</evidence>
<dbReference type="PROSITE" id="PS00928">
    <property type="entry name" value="TREHALASE_2"/>
    <property type="match status" value="1"/>
</dbReference>
<feature type="region of interest" description="Disordered" evidence="5">
    <location>
        <begin position="637"/>
        <end position="678"/>
    </location>
</feature>
<evidence type="ECO:0000313" key="8">
    <source>
        <dbReference type="Proteomes" id="UP000756132"/>
    </source>
</evidence>
<protein>
    <recommendedName>
        <fullName evidence="4">Trehalase</fullName>
        <ecNumber evidence="4">3.2.1.28</ecNumber>
    </recommendedName>
    <alternativeName>
        <fullName evidence="4">Alpha-trehalose glucohydrolase</fullName>
    </alternativeName>
</protein>
<keyword evidence="6" id="KW-0732">Signal</keyword>
<dbReference type="OrthoDB" id="3542292at2759"/>
<dbReference type="KEGG" id="ffu:CLAFUR5_00293"/>
<dbReference type="GeneID" id="71980171"/>
<evidence type="ECO:0000256" key="1">
    <source>
        <dbReference type="ARBA" id="ARBA00005615"/>
    </source>
</evidence>
<dbReference type="InterPro" id="IPR001661">
    <property type="entry name" value="Glyco_hydro_37"/>
</dbReference>
<dbReference type="PRINTS" id="PR00744">
    <property type="entry name" value="GLHYDRLASE37"/>
</dbReference>
<gene>
    <name evidence="7" type="ORF">CLAFUR5_00293</name>
</gene>
<name>A0A9Q8L6Z4_PASFU</name>
<evidence type="ECO:0000256" key="2">
    <source>
        <dbReference type="ARBA" id="ARBA00022801"/>
    </source>
</evidence>
<accession>A0A9Q8L6Z4</accession>
<keyword evidence="3 4" id="KW-0326">Glycosidase</keyword>